<dbReference type="EMBL" id="CAFBPU010000024">
    <property type="protein sequence ID" value="CAB5033580.1"/>
    <property type="molecule type" value="Genomic_DNA"/>
</dbReference>
<evidence type="ECO:0000256" key="1">
    <source>
        <dbReference type="SAM" id="MobiDB-lite"/>
    </source>
</evidence>
<evidence type="ECO:0000259" key="2">
    <source>
        <dbReference type="Pfam" id="PF11268"/>
    </source>
</evidence>
<reference evidence="4" key="1">
    <citation type="submission" date="2020-05" db="EMBL/GenBank/DDBJ databases">
        <authorList>
            <person name="Chiriac C."/>
            <person name="Salcher M."/>
            <person name="Ghai R."/>
            <person name="Kavagutti S V."/>
        </authorList>
    </citation>
    <scope>NUCLEOTIDE SEQUENCE</scope>
</reference>
<feature type="compositionally biased region" description="Basic and acidic residues" evidence="1">
    <location>
        <begin position="294"/>
        <end position="312"/>
    </location>
</feature>
<name>A0A6J7KAX9_9ZZZZ</name>
<feature type="region of interest" description="Disordered" evidence="1">
    <location>
        <begin position="253"/>
        <end position="330"/>
    </location>
</feature>
<evidence type="ECO:0000313" key="5">
    <source>
        <dbReference type="EMBL" id="CAB5033580.1"/>
    </source>
</evidence>
<dbReference type="EMBL" id="CAFBIZ010000086">
    <property type="protein sequence ID" value="CAB4849473.1"/>
    <property type="molecule type" value="Genomic_DNA"/>
</dbReference>
<gene>
    <name evidence="3" type="ORF">UFOPK3268_00790</name>
    <name evidence="4" type="ORF">UFOPK3752_01745</name>
    <name evidence="5" type="ORF">UFOPK4150_01264</name>
</gene>
<dbReference type="InterPro" id="IPR021421">
    <property type="entry name" value="DUF3071"/>
</dbReference>
<accession>A0A6J7KAX9</accession>
<evidence type="ECO:0000313" key="4">
    <source>
        <dbReference type="EMBL" id="CAB4952441.1"/>
    </source>
</evidence>
<proteinExistence type="predicted"/>
<dbReference type="InterPro" id="IPR047682">
    <property type="entry name" value="SepH-like"/>
</dbReference>
<dbReference type="NCBIfam" id="NF040712">
    <property type="entry name" value="SepH"/>
    <property type="match status" value="1"/>
</dbReference>
<dbReference type="Pfam" id="PF11268">
    <property type="entry name" value="DUF3071"/>
    <property type="match status" value="1"/>
</dbReference>
<dbReference type="EMBL" id="CAFBND010000087">
    <property type="protein sequence ID" value="CAB4952441.1"/>
    <property type="molecule type" value="Genomic_DNA"/>
</dbReference>
<feature type="domain" description="DUF3071" evidence="2">
    <location>
        <begin position="1"/>
        <end position="154"/>
    </location>
</feature>
<organism evidence="4">
    <name type="scientific">freshwater metagenome</name>
    <dbReference type="NCBI Taxonomy" id="449393"/>
    <lineage>
        <taxon>unclassified sequences</taxon>
        <taxon>metagenomes</taxon>
        <taxon>ecological metagenomes</taxon>
    </lineage>
</organism>
<protein>
    <submittedName>
        <fullName evidence="4">Unannotated protein</fullName>
    </submittedName>
</protein>
<sequence>MRELSFVGLSDDGASLVLSTTDGAQYLLPHDDRLEAALRRDRGRVGQVAITLDGATPRDIQQRVRHGQDPDDIAASSGLSIERVLRFAGPVIAERQHIAQQAIEVEIRLGGEYRSVHDTVLDALEGGGVDVGLLEWDAWRREDGRWSLLASWEPLTIAEIGASSALWVFDAARRTVVADDLASAWVFGDRPTVEVARPGSRPFLVGLASTDQLDTPSWSEDIDDPDAAFTAIVERDSGANLVEVVERVPLASVDRPPVEPEPDSFVDALGTEPEDPPAMPQPPRTSRRARRKSVRETPVRAAGDVEKGEKPRATVPSWDEILFGSRNPDV</sequence>
<evidence type="ECO:0000313" key="3">
    <source>
        <dbReference type="EMBL" id="CAB4849473.1"/>
    </source>
</evidence>
<dbReference type="AlphaFoldDB" id="A0A6J7KAX9"/>